<reference evidence="2 3" key="1">
    <citation type="submission" date="2019-04" db="EMBL/GenBank/DDBJ databases">
        <title>Comparative genomics and transcriptomics to analyze fruiting body development in filamentous ascomycetes.</title>
        <authorList>
            <consortium name="DOE Joint Genome Institute"/>
            <person name="Lutkenhaus R."/>
            <person name="Traeger S."/>
            <person name="Breuer J."/>
            <person name="Kuo A."/>
            <person name="Lipzen A."/>
            <person name="Pangilinan J."/>
            <person name="Dilworth D."/>
            <person name="Sandor L."/>
            <person name="Poggeler S."/>
            <person name="Barry K."/>
            <person name="Grigoriev I.V."/>
            <person name="Nowrousian M."/>
        </authorList>
    </citation>
    <scope>NUCLEOTIDE SEQUENCE [LARGE SCALE GENOMIC DNA]</scope>
    <source>
        <strain evidence="2 3">CBS 389.68</strain>
    </source>
</reference>
<feature type="compositionally biased region" description="Basic and acidic residues" evidence="1">
    <location>
        <begin position="31"/>
        <end position="43"/>
    </location>
</feature>
<protein>
    <submittedName>
        <fullName evidence="2">Uncharacterized protein</fullName>
    </submittedName>
</protein>
<evidence type="ECO:0000256" key="1">
    <source>
        <dbReference type="SAM" id="MobiDB-lite"/>
    </source>
</evidence>
<dbReference type="InParanoid" id="A0A4V3SI79"/>
<evidence type="ECO:0000313" key="3">
    <source>
        <dbReference type="Proteomes" id="UP000298138"/>
    </source>
</evidence>
<sequence length="78" mass="8734">MKRKHLDALRSTEREGYVAQKASWEVLKGLKSPEQDEQGKNDAGEAQGKRRKENEYQVEGVGEYQGEGVQVGAQQAEN</sequence>
<dbReference type="EMBL" id="ML220135">
    <property type="protein sequence ID" value="TGZ79054.1"/>
    <property type="molecule type" value="Genomic_DNA"/>
</dbReference>
<feature type="region of interest" description="Disordered" evidence="1">
    <location>
        <begin position="28"/>
        <end position="78"/>
    </location>
</feature>
<dbReference type="AlphaFoldDB" id="A0A4V3SI79"/>
<name>A0A4V3SI79_9PEZI</name>
<evidence type="ECO:0000313" key="2">
    <source>
        <dbReference type="EMBL" id="TGZ79054.1"/>
    </source>
</evidence>
<feature type="compositionally biased region" description="Low complexity" evidence="1">
    <location>
        <begin position="57"/>
        <end position="78"/>
    </location>
</feature>
<gene>
    <name evidence="2" type="ORF">EX30DRAFT_342719</name>
</gene>
<dbReference type="Proteomes" id="UP000298138">
    <property type="component" value="Unassembled WGS sequence"/>
</dbReference>
<accession>A0A4V3SI79</accession>
<organism evidence="2 3">
    <name type="scientific">Ascodesmis nigricans</name>
    <dbReference type="NCBI Taxonomy" id="341454"/>
    <lineage>
        <taxon>Eukaryota</taxon>
        <taxon>Fungi</taxon>
        <taxon>Dikarya</taxon>
        <taxon>Ascomycota</taxon>
        <taxon>Pezizomycotina</taxon>
        <taxon>Pezizomycetes</taxon>
        <taxon>Pezizales</taxon>
        <taxon>Ascodesmidaceae</taxon>
        <taxon>Ascodesmis</taxon>
    </lineage>
</organism>
<proteinExistence type="predicted"/>
<keyword evidence="3" id="KW-1185">Reference proteome</keyword>